<dbReference type="PIRSF" id="PIRSF037442">
    <property type="entry name" value="UCP037442_abhydr"/>
    <property type="match status" value="1"/>
</dbReference>
<dbReference type="PANTHER" id="PTHR43798">
    <property type="entry name" value="MONOACYLGLYCEROL LIPASE"/>
    <property type="match status" value="1"/>
</dbReference>
<dbReference type="GO" id="GO:0016787">
    <property type="term" value="F:hydrolase activity"/>
    <property type="evidence" value="ECO:0007669"/>
    <property type="project" value="UniProtKB-KW"/>
</dbReference>
<dbReference type="Pfam" id="PF12146">
    <property type="entry name" value="Hydrolase_4"/>
    <property type="match status" value="1"/>
</dbReference>
<dbReference type="EMBL" id="JADOUF010000001">
    <property type="protein sequence ID" value="MBG6140992.1"/>
    <property type="molecule type" value="Genomic_DNA"/>
</dbReference>
<dbReference type="GO" id="GO:0016020">
    <property type="term" value="C:membrane"/>
    <property type="evidence" value="ECO:0007669"/>
    <property type="project" value="TreeGrafter"/>
</dbReference>
<evidence type="ECO:0000313" key="2">
    <source>
        <dbReference type="EMBL" id="MBG6140992.1"/>
    </source>
</evidence>
<dbReference type="Gene3D" id="3.40.50.1820">
    <property type="entry name" value="alpha/beta hydrolase"/>
    <property type="match status" value="1"/>
</dbReference>
<accession>A0A8J7GPG5</accession>
<organism evidence="2 3">
    <name type="scientific">Longispora fulva</name>
    <dbReference type="NCBI Taxonomy" id="619741"/>
    <lineage>
        <taxon>Bacteria</taxon>
        <taxon>Bacillati</taxon>
        <taxon>Actinomycetota</taxon>
        <taxon>Actinomycetes</taxon>
        <taxon>Micromonosporales</taxon>
        <taxon>Micromonosporaceae</taxon>
        <taxon>Longispora</taxon>
    </lineage>
</organism>
<dbReference type="InterPro" id="IPR029058">
    <property type="entry name" value="AB_hydrolase_fold"/>
</dbReference>
<dbReference type="PANTHER" id="PTHR43798:SF33">
    <property type="entry name" value="HYDROLASE, PUTATIVE (AFU_ORTHOLOGUE AFUA_2G14860)-RELATED"/>
    <property type="match status" value="1"/>
</dbReference>
<gene>
    <name evidence="2" type="ORF">IW245_007186</name>
</gene>
<dbReference type="InterPro" id="IPR050266">
    <property type="entry name" value="AB_hydrolase_sf"/>
</dbReference>
<dbReference type="InterPro" id="IPR017208">
    <property type="entry name" value="UCP037442_abhydr"/>
</dbReference>
<dbReference type="RefSeq" id="WP_197007479.1">
    <property type="nucleotide sequence ID" value="NZ_BONS01000019.1"/>
</dbReference>
<dbReference type="InterPro" id="IPR022742">
    <property type="entry name" value="Hydrolase_4"/>
</dbReference>
<proteinExistence type="predicted"/>
<dbReference type="SUPFAM" id="SSF53474">
    <property type="entry name" value="alpha/beta-Hydrolases"/>
    <property type="match status" value="1"/>
</dbReference>
<dbReference type="AlphaFoldDB" id="A0A8J7GPG5"/>
<keyword evidence="2" id="KW-0378">Hydrolase</keyword>
<sequence>MTFEQIHLDHDGQRLGVHLYPDASPDGPVVVFLPAMGVPAGYYRPWAAALARQGLSVVIPDLRGTGSSRPRPVRGSRHGLAELVGDVQLVFDAVAGRLAGRKVLLAGHSLGGQLASLHLSRVGTAGVDGLLLLATGLPYYRVYKQRRLGVLAFSHTIYAGASLIGYWPGWGFAGRQSRGVIRDWAYTSRHGRFPRLAGVDAEAALATVDLPVLAVSVAGDHFTPSSTLEHLVGKLSGARVTRTHYRAPERVDHFTWVRAADPLAAQVARFVDDL</sequence>
<feature type="domain" description="Serine aminopeptidase S33" evidence="1">
    <location>
        <begin position="29"/>
        <end position="137"/>
    </location>
</feature>
<evidence type="ECO:0000313" key="3">
    <source>
        <dbReference type="Proteomes" id="UP000622552"/>
    </source>
</evidence>
<evidence type="ECO:0000259" key="1">
    <source>
        <dbReference type="Pfam" id="PF12146"/>
    </source>
</evidence>
<dbReference type="Proteomes" id="UP000622552">
    <property type="component" value="Unassembled WGS sequence"/>
</dbReference>
<protein>
    <submittedName>
        <fullName evidence="2">Putative alpha/beta hydrolase</fullName>
    </submittedName>
</protein>
<reference evidence="2" key="1">
    <citation type="submission" date="2020-11" db="EMBL/GenBank/DDBJ databases">
        <title>Sequencing the genomes of 1000 actinobacteria strains.</title>
        <authorList>
            <person name="Klenk H.-P."/>
        </authorList>
    </citation>
    <scope>NUCLEOTIDE SEQUENCE</scope>
    <source>
        <strain evidence="2">DSM 45356</strain>
    </source>
</reference>
<name>A0A8J7GPG5_9ACTN</name>
<keyword evidence="3" id="KW-1185">Reference proteome</keyword>
<comment type="caution">
    <text evidence="2">The sequence shown here is derived from an EMBL/GenBank/DDBJ whole genome shotgun (WGS) entry which is preliminary data.</text>
</comment>